<reference evidence="2 3" key="1">
    <citation type="submission" date="2021-08" db="EMBL/GenBank/DDBJ databases">
        <authorList>
            <person name="Peeters C."/>
        </authorList>
    </citation>
    <scope>NUCLEOTIDE SEQUENCE [LARGE SCALE GENOMIC DNA]</scope>
    <source>
        <strain evidence="2 3">LMG 23994</strain>
    </source>
</reference>
<dbReference type="EMBL" id="CAJZAF010000011">
    <property type="protein sequence ID" value="CAG9172669.1"/>
    <property type="molecule type" value="Genomic_DNA"/>
</dbReference>
<dbReference type="InterPro" id="IPR012348">
    <property type="entry name" value="RNR-like"/>
</dbReference>
<protein>
    <recommendedName>
        <fullName evidence="4">YHS domain-containing protein</fullName>
    </recommendedName>
</protein>
<evidence type="ECO:0000313" key="3">
    <source>
        <dbReference type="Proteomes" id="UP000701702"/>
    </source>
</evidence>
<evidence type="ECO:0000256" key="1">
    <source>
        <dbReference type="SAM" id="Phobius"/>
    </source>
</evidence>
<dbReference type="SUPFAM" id="SSF47240">
    <property type="entry name" value="Ferritin-like"/>
    <property type="match status" value="1"/>
</dbReference>
<keyword evidence="1" id="KW-1133">Transmembrane helix</keyword>
<keyword evidence="1" id="KW-0812">Transmembrane</keyword>
<dbReference type="InterPro" id="IPR009078">
    <property type="entry name" value="Ferritin-like_SF"/>
</dbReference>
<dbReference type="Proteomes" id="UP000701702">
    <property type="component" value="Unassembled WGS sequence"/>
</dbReference>
<proteinExistence type="predicted"/>
<keyword evidence="3" id="KW-1185">Reference proteome</keyword>
<evidence type="ECO:0008006" key="4">
    <source>
        <dbReference type="Google" id="ProtNLM"/>
    </source>
</evidence>
<sequence>MNWLSQNLAWVLLSGTAVIALVAWQRYMSRAENQNSAELYTTQQYSPAADDPVTGDKVGIAHATPANFEGKTYFFESESSRAVFQQDPERYVHRHHRHHDCC</sequence>
<organism evidence="2 3">
    <name type="scientific">Cupriavidus pinatubonensis</name>
    <dbReference type="NCBI Taxonomy" id="248026"/>
    <lineage>
        <taxon>Bacteria</taxon>
        <taxon>Pseudomonadati</taxon>
        <taxon>Pseudomonadota</taxon>
        <taxon>Betaproteobacteria</taxon>
        <taxon>Burkholderiales</taxon>
        <taxon>Burkholderiaceae</taxon>
        <taxon>Cupriavidus</taxon>
    </lineage>
</organism>
<dbReference type="Gene3D" id="1.10.620.20">
    <property type="entry name" value="Ribonucleotide Reductase, subunit A"/>
    <property type="match status" value="1"/>
</dbReference>
<evidence type="ECO:0000313" key="2">
    <source>
        <dbReference type="EMBL" id="CAG9172669.1"/>
    </source>
</evidence>
<name>A0ABM8WYM6_9BURK</name>
<gene>
    <name evidence="2" type="ORF">LMG23994_02463</name>
</gene>
<comment type="caution">
    <text evidence="2">The sequence shown here is derived from an EMBL/GenBank/DDBJ whole genome shotgun (WGS) entry which is preliminary data.</text>
</comment>
<keyword evidence="1" id="KW-0472">Membrane</keyword>
<feature type="transmembrane region" description="Helical" evidence="1">
    <location>
        <begin position="6"/>
        <end position="24"/>
    </location>
</feature>
<accession>A0ABM8WYM6</accession>